<evidence type="ECO:0000313" key="2">
    <source>
        <dbReference type="EMBL" id="MRG97416.1"/>
    </source>
</evidence>
<feature type="signal peptide" evidence="1">
    <location>
        <begin position="1"/>
        <end position="19"/>
    </location>
</feature>
<comment type="caution">
    <text evidence="2">The sequence shown here is derived from an EMBL/GenBank/DDBJ whole genome shotgun (WGS) entry which is preliminary data.</text>
</comment>
<protein>
    <recommendedName>
        <fullName evidence="4">Secreted protein</fullName>
    </recommendedName>
</protein>
<evidence type="ECO:0008006" key="4">
    <source>
        <dbReference type="Google" id="ProtNLM"/>
    </source>
</evidence>
<proteinExistence type="predicted"/>
<organism evidence="2 3">
    <name type="scientific">Polyangium spumosum</name>
    <dbReference type="NCBI Taxonomy" id="889282"/>
    <lineage>
        <taxon>Bacteria</taxon>
        <taxon>Pseudomonadati</taxon>
        <taxon>Myxococcota</taxon>
        <taxon>Polyangia</taxon>
        <taxon>Polyangiales</taxon>
        <taxon>Polyangiaceae</taxon>
        <taxon>Polyangium</taxon>
    </lineage>
</organism>
<feature type="chain" id="PRO_5026963980" description="Secreted protein" evidence="1">
    <location>
        <begin position="20"/>
        <end position="125"/>
    </location>
</feature>
<dbReference type="AlphaFoldDB" id="A0A6N7Q2J4"/>
<dbReference type="EMBL" id="WJIE01000017">
    <property type="protein sequence ID" value="MRG97416.1"/>
    <property type="molecule type" value="Genomic_DNA"/>
</dbReference>
<gene>
    <name evidence="2" type="ORF">GF068_36635</name>
</gene>
<dbReference type="Proteomes" id="UP000440224">
    <property type="component" value="Unassembled WGS sequence"/>
</dbReference>
<evidence type="ECO:0000256" key="1">
    <source>
        <dbReference type="SAM" id="SignalP"/>
    </source>
</evidence>
<dbReference type="RefSeq" id="WP_153824199.1">
    <property type="nucleotide sequence ID" value="NZ_WJIE01000017.1"/>
</dbReference>
<name>A0A6N7Q2J4_9BACT</name>
<keyword evidence="3" id="KW-1185">Reference proteome</keyword>
<reference evidence="2 3" key="1">
    <citation type="submission" date="2019-10" db="EMBL/GenBank/DDBJ databases">
        <title>A soil myxobacterium in the family Polyangiaceae.</title>
        <authorList>
            <person name="Li Y."/>
            <person name="Wang J."/>
        </authorList>
    </citation>
    <scope>NUCLEOTIDE SEQUENCE [LARGE SCALE GENOMIC DNA]</scope>
    <source>
        <strain evidence="2 3">DSM 14734</strain>
    </source>
</reference>
<dbReference type="PROSITE" id="PS51257">
    <property type="entry name" value="PROKAR_LIPOPROTEIN"/>
    <property type="match status" value="1"/>
</dbReference>
<keyword evidence="1" id="KW-0732">Signal</keyword>
<evidence type="ECO:0000313" key="3">
    <source>
        <dbReference type="Proteomes" id="UP000440224"/>
    </source>
</evidence>
<sequence>MTRRFVFRSLLACFVGVLAAGCVAGAGDEETDVGLHELTRDGAGNVVRAETPLERANLDPSSVQEFGRAPKVANEDLASVPGLETQKVDELADSCSGWCNATSCSCTGSLSCCLAGCSACWGSLP</sequence>
<accession>A0A6N7Q2J4</accession>